<evidence type="ECO:0000313" key="1">
    <source>
        <dbReference type="EMBL" id="GEN45565.1"/>
    </source>
</evidence>
<sequence>MARIAVENNMSDLQHALAQAGHDVIQLEGEQVPDCDCCCVSGQDNNMMGMSDKATNAPVINCNGMSTDEVVEAVNSKVH</sequence>
<protein>
    <submittedName>
        <fullName evidence="1">Uncharacterized protein</fullName>
    </submittedName>
</protein>
<accession>A0A511W398</accession>
<proteinExistence type="predicted"/>
<dbReference type="Proteomes" id="UP000321440">
    <property type="component" value="Unassembled WGS sequence"/>
</dbReference>
<evidence type="ECO:0000313" key="2">
    <source>
        <dbReference type="Proteomes" id="UP000321440"/>
    </source>
</evidence>
<dbReference type="Pfam" id="PF03698">
    <property type="entry name" value="UPF0180"/>
    <property type="match status" value="1"/>
</dbReference>
<dbReference type="OrthoDB" id="1708042at2"/>
<dbReference type="AlphaFoldDB" id="A0A511W398"/>
<gene>
    <name evidence="1" type="ORF">AHA02nite_13410</name>
</gene>
<name>A0A511W398_9BACI</name>
<dbReference type="InterPro" id="IPR005370">
    <property type="entry name" value="UPF0180"/>
</dbReference>
<keyword evidence="2" id="KW-1185">Reference proteome</keyword>
<reference evidence="1 2" key="1">
    <citation type="submission" date="2019-07" db="EMBL/GenBank/DDBJ databases">
        <title>Whole genome shotgun sequence of Alkalibacillus haloalkaliphilus NBRC 103110.</title>
        <authorList>
            <person name="Hosoyama A."/>
            <person name="Uohara A."/>
            <person name="Ohji S."/>
            <person name="Ichikawa N."/>
        </authorList>
    </citation>
    <scope>NUCLEOTIDE SEQUENCE [LARGE SCALE GENOMIC DNA]</scope>
    <source>
        <strain evidence="1 2">NBRC 103110</strain>
    </source>
</reference>
<comment type="caution">
    <text evidence="1">The sequence shown here is derived from an EMBL/GenBank/DDBJ whole genome shotgun (WGS) entry which is preliminary data.</text>
</comment>
<dbReference type="EMBL" id="BJYA01000006">
    <property type="protein sequence ID" value="GEN45565.1"/>
    <property type="molecule type" value="Genomic_DNA"/>
</dbReference>
<organism evidence="1 2">
    <name type="scientific">Alkalibacillus haloalkaliphilus</name>
    <dbReference type="NCBI Taxonomy" id="94136"/>
    <lineage>
        <taxon>Bacteria</taxon>
        <taxon>Bacillati</taxon>
        <taxon>Bacillota</taxon>
        <taxon>Bacilli</taxon>
        <taxon>Bacillales</taxon>
        <taxon>Bacillaceae</taxon>
        <taxon>Alkalibacillus</taxon>
    </lineage>
</organism>
<dbReference type="RefSeq" id="WP_146815612.1">
    <property type="nucleotide sequence ID" value="NZ_BJYA01000006.1"/>
</dbReference>